<keyword evidence="3" id="KW-0949">S-adenosyl-L-methionine</keyword>
<dbReference type="InterPro" id="IPR050362">
    <property type="entry name" value="Cation-dep_OMT"/>
</dbReference>
<dbReference type="OMA" id="THIGKDH"/>
<dbReference type="Proteomes" id="UP000053558">
    <property type="component" value="Unassembled WGS sequence"/>
</dbReference>
<evidence type="ECO:0000256" key="2">
    <source>
        <dbReference type="ARBA" id="ARBA00022679"/>
    </source>
</evidence>
<dbReference type="GO" id="GO:0032259">
    <property type="term" value="P:methylation"/>
    <property type="evidence" value="ECO:0007669"/>
    <property type="project" value="UniProtKB-KW"/>
</dbReference>
<dbReference type="RefSeq" id="XP_007765071.1">
    <property type="nucleotide sequence ID" value="XM_007766881.1"/>
</dbReference>
<dbReference type="GO" id="GO:0008757">
    <property type="term" value="F:S-adenosylmethionine-dependent methyltransferase activity"/>
    <property type="evidence" value="ECO:0007669"/>
    <property type="project" value="TreeGrafter"/>
</dbReference>
<comment type="caution">
    <text evidence="5">The sequence shown here is derived from an EMBL/GenBank/DDBJ whole genome shotgun (WGS) entry which is preliminary data.</text>
</comment>
<evidence type="ECO:0000313" key="5">
    <source>
        <dbReference type="EMBL" id="EIW85648.1"/>
    </source>
</evidence>
<dbReference type="Gene3D" id="3.40.50.150">
    <property type="entry name" value="Vaccinia Virus protein VP39"/>
    <property type="match status" value="1"/>
</dbReference>
<keyword evidence="1 5" id="KW-0489">Methyltransferase</keyword>
<dbReference type="CDD" id="cd02440">
    <property type="entry name" value="AdoMet_MTases"/>
    <property type="match status" value="1"/>
</dbReference>
<dbReference type="Pfam" id="PF01596">
    <property type="entry name" value="Methyltransf_3"/>
    <property type="match status" value="1"/>
</dbReference>
<dbReference type="SUPFAM" id="SSF53335">
    <property type="entry name" value="S-adenosyl-L-methionine-dependent methyltransferases"/>
    <property type="match status" value="1"/>
</dbReference>
<dbReference type="KEGG" id="cput:CONPUDRAFT_98798"/>
<dbReference type="InterPro" id="IPR029063">
    <property type="entry name" value="SAM-dependent_MTases_sf"/>
</dbReference>
<dbReference type="InterPro" id="IPR002935">
    <property type="entry name" value="SAM_O-MeTrfase"/>
</dbReference>
<comment type="similarity">
    <text evidence="4">Belongs to the class I-like SAM-binding methyltransferase superfamily. Cation-dependent O-methyltransferase family.</text>
</comment>
<dbReference type="OrthoDB" id="10251242at2759"/>
<keyword evidence="2 5" id="KW-0808">Transferase</keyword>
<dbReference type="GeneID" id="19211902"/>
<dbReference type="PANTHER" id="PTHR10509:SF14">
    <property type="entry name" value="CAFFEOYL-COA O-METHYLTRANSFERASE 3-RELATED"/>
    <property type="match status" value="1"/>
</dbReference>
<sequence>MTTTFKNTNESRPVHANEQLWANSIGFHNSYVIHKDEGIDAAIANSENNELPQIAVAANEGKFLKLAAQTIGAKRVLEVGTLGGVSTIWMARGIPKDGRIVTLEVKQKHADVAKQNWELAGVASQIEVIVGDGVETIKSLRPSEPFDLVFIDADKKSNPTYYAEAKRMLRSGGVIIVDNVVRDGRVADLSNDDPTNVGIRQMVALIKEDKEVDATVIQTVGDKGFDGFLYARKL</sequence>
<name>A0A5M3N2P9_CONPW</name>
<accession>A0A5M3N2P9</accession>
<dbReference type="GO" id="GO:0008171">
    <property type="term" value="F:O-methyltransferase activity"/>
    <property type="evidence" value="ECO:0007669"/>
    <property type="project" value="InterPro"/>
</dbReference>
<evidence type="ECO:0000256" key="4">
    <source>
        <dbReference type="ARBA" id="ARBA00023453"/>
    </source>
</evidence>
<gene>
    <name evidence="5" type="ORF">CONPUDRAFT_98798</name>
</gene>
<reference evidence="6" key="1">
    <citation type="journal article" date="2012" name="Science">
        <title>The Paleozoic origin of enzymatic lignin decomposition reconstructed from 31 fungal genomes.</title>
        <authorList>
            <person name="Floudas D."/>
            <person name="Binder M."/>
            <person name="Riley R."/>
            <person name="Barry K."/>
            <person name="Blanchette R.A."/>
            <person name="Henrissat B."/>
            <person name="Martinez A.T."/>
            <person name="Otillar R."/>
            <person name="Spatafora J.W."/>
            <person name="Yadav J.S."/>
            <person name="Aerts A."/>
            <person name="Benoit I."/>
            <person name="Boyd A."/>
            <person name="Carlson A."/>
            <person name="Copeland A."/>
            <person name="Coutinho P.M."/>
            <person name="de Vries R.P."/>
            <person name="Ferreira P."/>
            <person name="Findley K."/>
            <person name="Foster B."/>
            <person name="Gaskell J."/>
            <person name="Glotzer D."/>
            <person name="Gorecki P."/>
            <person name="Heitman J."/>
            <person name="Hesse C."/>
            <person name="Hori C."/>
            <person name="Igarashi K."/>
            <person name="Jurgens J.A."/>
            <person name="Kallen N."/>
            <person name="Kersten P."/>
            <person name="Kohler A."/>
            <person name="Kuees U."/>
            <person name="Kumar T.K.A."/>
            <person name="Kuo A."/>
            <person name="LaButti K."/>
            <person name="Larrondo L.F."/>
            <person name="Lindquist E."/>
            <person name="Ling A."/>
            <person name="Lombard V."/>
            <person name="Lucas S."/>
            <person name="Lundell T."/>
            <person name="Martin R."/>
            <person name="McLaughlin D.J."/>
            <person name="Morgenstern I."/>
            <person name="Morin E."/>
            <person name="Murat C."/>
            <person name="Nagy L.G."/>
            <person name="Nolan M."/>
            <person name="Ohm R.A."/>
            <person name="Patyshakuliyeva A."/>
            <person name="Rokas A."/>
            <person name="Ruiz-Duenas F.J."/>
            <person name="Sabat G."/>
            <person name="Salamov A."/>
            <person name="Samejima M."/>
            <person name="Schmutz J."/>
            <person name="Slot J.C."/>
            <person name="St John F."/>
            <person name="Stenlid J."/>
            <person name="Sun H."/>
            <person name="Sun S."/>
            <person name="Syed K."/>
            <person name="Tsang A."/>
            <person name="Wiebenga A."/>
            <person name="Young D."/>
            <person name="Pisabarro A."/>
            <person name="Eastwood D.C."/>
            <person name="Martin F."/>
            <person name="Cullen D."/>
            <person name="Grigoriev I.V."/>
            <person name="Hibbett D.S."/>
        </authorList>
    </citation>
    <scope>NUCLEOTIDE SEQUENCE [LARGE SCALE GENOMIC DNA]</scope>
    <source>
        <strain evidence="6">RWD-64-598 SS2</strain>
    </source>
</reference>
<evidence type="ECO:0000256" key="3">
    <source>
        <dbReference type="ARBA" id="ARBA00022691"/>
    </source>
</evidence>
<dbReference type="EMBL" id="JH711574">
    <property type="protein sequence ID" value="EIW85648.1"/>
    <property type="molecule type" value="Genomic_DNA"/>
</dbReference>
<evidence type="ECO:0000313" key="6">
    <source>
        <dbReference type="Proteomes" id="UP000053558"/>
    </source>
</evidence>
<dbReference type="PROSITE" id="PS51682">
    <property type="entry name" value="SAM_OMT_I"/>
    <property type="match status" value="1"/>
</dbReference>
<protein>
    <submittedName>
        <fullName evidence="5">O-methyltransferase family 3 protein</fullName>
    </submittedName>
</protein>
<dbReference type="AlphaFoldDB" id="A0A5M3N2P9"/>
<organism evidence="5 6">
    <name type="scientific">Coniophora puteana (strain RWD-64-598)</name>
    <name type="common">Brown rot fungus</name>
    <dbReference type="NCBI Taxonomy" id="741705"/>
    <lineage>
        <taxon>Eukaryota</taxon>
        <taxon>Fungi</taxon>
        <taxon>Dikarya</taxon>
        <taxon>Basidiomycota</taxon>
        <taxon>Agaricomycotina</taxon>
        <taxon>Agaricomycetes</taxon>
        <taxon>Agaricomycetidae</taxon>
        <taxon>Boletales</taxon>
        <taxon>Coniophorineae</taxon>
        <taxon>Coniophoraceae</taxon>
        <taxon>Coniophora</taxon>
    </lineage>
</organism>
<keyword evidence="6" id="KW-1185">Reference proteome</keyword>
<proteinExistence type="inferred from homology"/>
<dbReference type="PANTHER" id="PTHR10509">
    <property type="entry name" value="O-METHYLTRANSFERASE-RELATED"/>
    <property type="match status" value="1"/>
</dbReference>
<evidence type="ECO:0000256" key="1">
    <source>
        <dbReference type="ARBA" id="ARBA00022603"/>
    </source>
</evidence>